<dbReference type="InterPro" id="IPR050679">
    <property type="entry name" value="Bact_HTH_transcr_reg"/>
</dbReference>
<name>A0A3E4QT93_9ACTN</name>
<dbReference type="NCBIfam" id="TIGR02404">
    <property type="entry name" value="trehalos_R_Bsub"/>
    <property type="match status" value="1"/>
</dbReference>
<accession>A0A3E4QT93</accession>
<proteinExistence type="predicted"/>
<organism evidence="6 7">
    <name type="scientific">Collinsella tanakaei</name>
    <dbReference type="NCBI Taxonomy" id="626935"/>
    <lineage>
        <taxon>Bacteria</taxon>
        <taxon>Bacillati</taxon>
        <taxon>Actinomycetota</taxon>
        <taxon>Coriobacteriia</taxon>
        <taxon>Coriobacteriales</taxon>
        <taxon>Coriobacteriaceae</taxon>
        <taxon>Collinsella</taxon>
    </lineage>
</organism>
<dbReference type="PANTHER" id="PTHR44846:SF12">
    <property type="entry name" value="HTH-TYPE TRANSCRIPTIONAL REGULATOR TRER"/>
    <property type="match status" value="1"/>
</dbReference>
<evidence type="ECO:0000259" key="5">
    <source>
        <dbReference type="PROSITE" id="PS50949"/>
    </source>
</evidence>
<protein>
    <recommendedName>
        <fullName evidence="4">Trehalose operon repressor</fullName>
    </recommendedName>
</protein>
<evidence type="ECO:0000256" key="2">
    <source>
        <dbReference type="ARBA" id="ARBA00023125"/>
    </source>
</evidence>
<dbReference type="PROSITE" id="PS50949">
    <property type="entry name" value="HTH_GNTR"/>
    <property type="match status" value="1"/>
</dbReference>
<dbReference type="EMBL" id="QSRJ01000005">
    <property type="protein sequence ID" value="RGL10402.1"/>
    <property type="molecule type" value="Genomic_DNA"/>
</dbReference>
<dbReference type="Gene3D" id="1.10.10.10">
    <property type="entry name" value="Winged helix-like DNA-binding domain superfamily/Winged helix DNA-binding domain"/>
    <property type="match status" value="1"/>
</dbReference>
<dbReference type="Pfam" id="PF00392">
    <property type="entry name" value="GntR"/>
    <property type="match status" value="1"/>
</dbReference>
<keyword evidence="2" id="KW-0238">DNA-binding</keyword>
<dbReference type="InterPro" id="IPR036388">
    <property type="entry name" value="WH-like_DNA-bd_sf"/>
</dbReference>
<dbReference type="InterPro" id="IPR036390">
    <property type="entry name" value="WH_DNA-bd_sf"/>
</dbReference>
<dbReference type="SMART" id="SM00345">
    <property type="entry name" value="HTH_GNTR"/>
    <property type="match status" value="1"/>
</dbReference>
<dbReference type="GO" id="GO:0045892">
    <property type="term" value="P:negative regulation of DNA-templated transcription"/>
    <property type="evidence" value="ECO:0007669"/>
    <property type="project" value="TreeGrafter"/>
</dbReference>
<evidence type="ECO:0000256" key="4">
    <source>
        <dbReference type="NCBIfam" id="TIGR02404"/>
    </source>
</evidence>
<evidence type="ECO:0000313" key="6">
    <source>
        <dbReference type="EMBL" id="RGL10402.1"/>
    </source>
</evidence>
<dbReference type="AlphaFoldDB" id="A0A3E4QT93"/>
<dbReference type="InterPro" id="IPR012770">
    <property type="entry name" value="TreR"/>
</dbReference>
<dbReference type="RefSeq" id="WP_117679469.1">
    <property type="nucleotide sequence ID" value="NZ_CALJOO010000055.1"/>
</dbReference>
<keyword evidence="3" id="KW-0804">Transcription</keyword>
<dbReference type="InterPro" id="IPR028978">
    <property type="entry name" value="Chorismate_lyase_/UTRA_dom_sf"/>
</dbReference>
<dbReference type="GO" id="GO:0003677">
    <property type="term" value="F:DNA binding"/>
    <property type="evidence" value="ECO:0007669"/>
    <property type="project" value="UniProtKB-UniRule"/>
</dbReference>
<dbReference type="InterPro" id="IPR011663">
    <property type="entry name" value="UTRA"/>
</dbReference>
<evidence type="ECO:0000313" key="7">
    <source>
        <dbReference type="Proteomes" id="UP000260943"/>
    </source>
</evidence>
<evidence type="ECO:0000256" key="1">
    <source>
        <dbReference type="ARBA" id="ARBA00023015"/>
    </source>
</evidence>
<dbReference type="CDD" id="cd07377">
    <property type="entry name" value="WHTH_GntR"/>
    <property type="match status" value="1"/>
</dbReference>
<sequence>MKARYDEIYHDIRRNIEAGTYAYQSYLPSEAVLTGMYACSHSTVRRAIAVLRDNGYVQPVHGKGVRVTYREPERESFSVGGIESFDEARRRSGFSSTTRVVAFEHMQATQAIADQTGFAPGDELFAIERVRTIDGEALILDRNFFLASAAEGLTPQIAEASIYNYLENTLGITIAMSKREITGERATDRDRELLDLDDVDYLAVVKSQTFDAQGTMIEYTQSRHRLDHFCFRSTAVRQGV</sequence>
<gene>
    <name evidence="6" type="primary">treR</name>
    <name evidence="6" type="ORF">DXC81_05040</name>
</gene>
<comment type="caution">
    <text evidence="6">The sequence shown here is derived from an EMBL/GenBank/DDBJ whole genome shotgun (WGS) entry which is preliminary data.</text>
</comment>
<dbReference type="Pfam" id="PF07702">
    <property type="entry name" value="UTRA"/>
    <property type="match status" value="1"/>
</dbReference>
<dbReference type="PANTHER" id="PTHR44846">
    <property type="entry name" value="MANNOSYL-D-GLYCERATE TRANSPORT/METABOLISM SYSTEM REPRESSOR MNGR-RELATED"/>
    <property type="match status" value="1"/>
</dbReference>
<dbReference type="Proteomes" id="UP000260943">
    <property type="component" value="Unassembled WGS sequence"/>
</dbReference>
<dbReference type="SMART" id="SM00866">
    <property type="entry name" value="UTRA"/>
    <property type="match status" value="1"/>
</dbReference>
<dbReference type="Gene3D" id="3.40.1410.10">
    <property type="entry name" value="Chorismate lyase-like"/>
    <property type="match status" value="1"/>
</dbReference>
<keyword evidence="1" id="KW-0805">Transcription regulation</keyword>
<dbReference type="InterPro" id="IPR000524">
    <property type="entry name" value="Tscrpt_reg_HTH_GntR"/>
</dbReference>
<dbReference type="SUPFAM" id="SSF64288">
    <property type="entry name" value="Chorismate lyase-like"/>
    <property type="match status" value="1"/>
</dbReference>
<feature type="domain" description="HTH gntR-type" evidence="5">
    <location>
        <begin position="2"/>
        <end position="70"/>
    </location>
</feature>
<dbReference type="GO" id="GO:0003700">
    <property type="term" value="F:DNA-binding transcription factor activity"/>
    <property type="evidence" value="ECO:0007669"/>
    <property type="project" value="UniProtKB-UniRule"/>
</dbReference>
<dbReference type="SUPFAM" id="SSF46785">
    <property type="entry name" value="Winged helix' DNA-binding domain"/>
    <property type="match status" value="1"/>
</dbReference>
<evidence type="ECO:0000256" key="3">
    <source>
        <dbReference type="ARBA" id="ARBA00023163"/>
    </source>
</evidence>
<reference evidence="6 7" key="1">
    <citation type="submission" date="2018-08" db="EMBL/GenBank/DDBJ databases">
        <title>A genome reference for cultivated species of the human gut microbiota.</title>
        <authorList>
            <person name="Zou Y."/>
            <person name="Xue W."/>
            <person name="Luo G."/>
        </authorList>
    </citation>
    <scope>NUCLEOTIDE SEQUENCE [LARGE SCALE GENOMIC DNA]</scope>
    <source>
        <strain evidence="6 7">TF08-14</strain>
    </source>
</reference>